<gene>
    <name evidence="1" type="ORF">SLAVMIC_00180</name>
</gene>
<dbReference type="EMBL" id="OU342829">
    <property type="protein sequence ID" value="CAG7579962.1"/>
    <property type="molecule type" value="Genomic_DNA"/>
</dbReference>
<evidence type="ECO:0000313" key="1">
    <source>
        <dbReference type="EMBL" id="CAG7579962.1"/>
    </source>
</evidence>
<name>A0A8D9FRX4_9VIRU</name>
<protein>
    <submittedName>
        <fullName evidence="1">Uncharacterized protein</fullName>
    </submittedName>
</protein>
<organism evidence="1">
    <name type="scientific">uncultured marine phage</name>
    <dbReference type="NCBI Taxonomy" id="707152"/>
    <lineage>
        <taxon>Viruses</taxon>
        <taxon>environmental samples</taxon>
    </lineage>
</organism>
<sequence>MTLYLKDKKYKIVICEDLDRNDNPFEGVTLKLYKRRFRLFYKCMNMVEINFRSTYHFDFPMPAIRYVKLGGPNTEGYTDNRSNMVDNMELYLKSLIQNAFELDLTESDLDYSSYKSLVREQRLEKLLK</sequence>
<accession>A0A8D9FRX4</accession>
<proteinExistence type="predicted"/>
<reference evidence="1" key="1">
    <citation type="submission" date="2021-06" db="EMBL/GenBank/DDBJ databases">
        <authorList>
            <person name="Gannon L."/>
            <person name="Redgwell R T."/>
            <person name="Michniewski S."/>
            <person name="Harrison D C."/>
            <person name="Millard A."/>
        </authorList>
    </citation>
    <scope>NUCLEOTIDE SEQUENCE</scope>
</reference>